<keyword evidence="2" id="KW-0472">Membrane</keyword>
<feature type="region of interest" description="Disordered" evidence="1">
    <location>
        <begin position="66"/>
        <end position="117"/>
    </location>
</feature>
<dbReference type="PANTHER" id="PTHR34064">
    <property type="entry name" value="OS04G0672300 PROTEIN"/>
    <property type="match status" value="1"/>
</dbReference>
<evidence type="ECO:0000256" key="1">
    <source>
        <dbReference type="SAM" id="MobiDB-lite"/>
    </source>
</evidence>
<name>A0ABD3KWV6_EUCGL</name>
<keyword evidence="4" id="KW-1185">Reference proteome</keyword>
<comment type="caution">
    <text evidence="3">The sequence shown here is derived from an EMBL/GenBank/DDBJ whole genome shotgun (WGS) entry which is preliminary data.</text>
</comment>
<proteinExistence type="predicted"/>
<dbReference type="AlphaFoldDB" id="A0ABD3KWV6"/>
<evidence type="ECO:0000256" key="2">
    <source>
        <dbReference type="SAM" id="Phobius"/>
    </source>
</evidence>
<evidence type="ECO:0000313" key="3">
    <source>
        <dbReference type="EMBL" id="KAL3742101.1"/>
    </source>
</evidence>
<keyword evidence="2" id="KW-1133">Transmembrane helix</keyword>
<dbReference type="Proteomes" id="UP001634007">
    <property type="component" value="Unassembled WGS sequence"/>
</dbReference>
<organism evidence="3 4">
    <name type="scientific">Eucalyptus globulus</name>
    <name type="common">Tasmanian blue gum</name>
    <dbReference type="NCBI Taxonomy" id="34317"/>
    <lineage>
        <taxon>Eukaryota</taxon>
        <taxon>Viridiplantae</taxon>
        <taxon>Streptophyta</taxon>
        <taxon>Embryophyta</taxon>
        <taxon>Tracheophyta</taxon>
        <taxon>Spermatophyta</taxon>
        <taxon>Magnoliopsida</taxon>
        <taxon>eudicotyledons</taxon>
        <taxon>Gunneridae</taxon>
        <taxon>Pentapetalae</taxon>
        <taxon>rosids</taxon>
        <taxon>malvids</taxon>
        <taxon>Myrtales</taxon>
        <taxon>Myrtaceae</taxon>
        <taxon>Myrtoideae</taxon>
        <taxon>Eucalypteae</taxon>
        <taxon>Eucalyptus</taxon>
    </lineage>
</organism>
<sequence length="215" mass="23229">MAENPKLEFEGSGLEDKMGTQKITVSDHMNGLPADKSDDLVIDMESFSHLVPPPCKDINSRITRSLSRKGSQRVGEDKVISNPSAADKNDSQPGIVLATSSPRGTPRGTPRASLLGSNSMDTATMAAIGMTDHTSKLQNHHQITVTTGSIGTANESRFTIRRNSFRRSSSSWILDPKRILFIFATLSSMGTILLIYFTLSISKSSTAGGDFDLPQ</sequence>
<keyword evidence="2" id="KW-0812">Transmembrane</keyword>
<evidence type="ECO:0000313" key="4">
    <source>
        <dbReference type="Proteomes" id="UP001634007"/>
    </source>
</evidence>
<accession>A0ABD3KWV6</accession>
<protein>
    <submittedName>
        <fullName evidence="3">Uncharacterized protein</fullName>
    </submittedName>
</protein>
<dbReference type="EMBL" id="JBJKBG010000004">
    <property type="protein sequence ID" value="KAL3742101.1"/>
    <property type="molecule type" value="Genomic_DNA"/>
</dbReference>
<dbReference type="PANTHER" id="PTHR34064:SF4">
    <property type="entry name" value="PROTEIN, PUTATIVE-RELATED"/>
    <property type="match status" value="1"/>
</dbReference>
<feature type="transmembrane region" description="Helical" evidence="2">
    <location>
        <begin position="179"/>
        <end position="199"/>
    </location>
</feature>
<gene>
    <name evidence="3" type="ORF">ACJRO7_017562</name>
</gene>
<reference evidence="3 4" key="1">
    <citation type="submission" date="2024-11" db="EMBL/GenBank/DDBJ databases">
        <title>Chromosome-level genome assembly of Eucalyptus globulus Labill. provides insights into its genome evolution.</title>
        <authorList>
            <person name="Li X."/>
        </authorList>
    </citation>
    <scope>NUCLEOTIDE SEQUENCE [LARGE SCALE GENOMIC DNA]</scope>
    <source>
        <strain evidence="3">CL2024</strain>
        <tissue evidence="3">Fresh tender leaves</tissue>
    </source>
</reference>